<feature type="region of interest" description="Disordered" evidence="1">
    <location>
        <begin position="31"/>
        <end position="55"/>
    </location>
</feature>
<keyword evidence="2" id="KW-0732">Signal</keyword>
<evidence type="ECO:0000256" key="1">
    <source>
        <dbReference type="SAM" id="MobiDB-lite"/>
    </source>
</evidence>
<reference evidence="3" key="2">
    <citation type="submission" date="2014-07" db="EMBL/GenBank/DDBJ databases">
        <authorList>
            <person name="Hull J."/>
        </authorList>
    </citation>
    <scope>NUCLEOTIDE SEQUENCE</scope>
</reference>
<evidence type="ECO:0000256" key="2">
    <source>
        <dbReference type="SAM" id="SignalP"/>
    </source>
</evidence>
<feature type="chain" id="PRO_5002054740" evidence="2">
    <location>
        <begin position="17"/>
        <end position="212"/>
    </location>
</feature>
<feature type="compositionally biased region" description="Pro residues" evidence="1">
    <location>
        <begin position="101"/>
        <end position="111"/>
    </location>
</feature>
<protein>
    <submittedName>
        <fullName evidence="3">Uncharacterized protein</fullName>
    </submittedName>
</protein>
<gene>
    <name evidence="3" type="ORF">CM83_4684</name>
</gene>
<proteinExistence type="predicted"/>
<feature type="compositionally biased region" description="Low complexity" evidence="1">
    <location>
        <begin position="31"/>
        <end position="43"/>
    </location>
</feature>
<feature type="signal peptide" evidence="2">
    <location>
        <begin position="1"/>
        <end position="16"/>
    </location>
</feature>
<feature type="compositionally biased region" description="Basic and acidic residues" evidence="1">
    <location>
        <begin position="44"/>
        <end position="54"/>
    </location>
</feature>
<dbReference type="AlphaFoldDB" id="A0A0A9Y5X9"/>
<name>A0A0A9Y5X9_LYGHE</name>
<reference evidence="3" key="1">
    <citation type="journal article" date="2014" name="PLoS ONE">
        <title>Transcriptome-Based Identification of ABC Transporters in the Western Tarnished Plant Bug Lygus hesperus.</title>
        <authorList>
            <person name="Hull J.J."/>
            <person name="Chaney K."/>
            <person name="Geib S.M."/>
            <person name="Fabrick J.A."/>
            <person name="Brent C.S."/>
            <person name="Walsh D."/>
            <person name="Lavine L.C."/>
        </authorList>
    </citation>
    <scope>NUCLEOTIDE SEQUENCE</scope>
</reference>
<accession>A0A0A9Y5X9</accession>
<sequence length="212" mass="22988">MFMRIVLLMTATCARGIHPPESIIFEDTQYPQQQYQPQQPSHQPQERVVEKREAAPTPNLAPQWGFIPLIAGGGFGFGAPPVIQVHHIVQIQSPNQRCIPFPSPQPTPGPGSPGGRDGIESRFGDTNQTAAKDPSPCVWAIVSCCSPGNANIRYSCFELLGCQGAFWDLSPCEPRVVQAAANTALMFYMAASPPNNQSNVIDFDAPESESVL</sequence>
<feature type="region of interest" description="Disordered" evidence="1">
    <location>
        <begin position="97"/>
        <end position="131"/>
    </location>
</feature>
<organism evidence="3">
    <name type="scientific">Lygus hesperus</name>
    <name type="common">Western plant bug</name>
    <dbReference type="NCBI Taxonomy" id="30085"/>
    <lineage>
        <taxon>Eukaryota</taxon>
        <taxon>Metazoa</taxon>
        <taxon>Ecdysozoa</taxon>
        <taxon>Arthropoda</taxon>
        <taxon>Hexapoda</taxon>
        <taxon>Insecta</taxon>
        <taxon>Pterygota</taxon>
        <taxon>Neoptera</taxon>
        <taxon>Paraneoptera</taxon>
        <taxon>Hemiptera</taxon>
        <taxon>Heteroptera</taxon>
        <taxon>Panheteroptera</taxon>
        <taxon>Cimicomorpha</taxon>
        <taxon>Miridae</taxon>
        <taxon>Mirini</taxon>
        <taxon>Lygus</taxon>
    </lineage>
</organism>
<dbReference type="EMBL" id="GBHO01016035">
    <property type="protein sequence ID" value="JAG27569.1"/>
    <property type="molecule type" value="Transcribed_RNA"/>
</dbReference>
<evidence type="ECO:0000313" key="3">
    <source>
        <dbReference type="EMBL" id="JAG27569.1"/>
    </source>
</evidence>